<dbReference type="SUPFAM" id="SSF51569">
    <property type="entry name" value="Aldolase"/>
    <property type="match status" value="1"/>
</dbReference>
<dbReference type="GO" id="GO:0009073">
    <property type="term" value="P:aromatic amino acid family biosynthetic process"/>
    <property type="evidence" value="ECO:0007669"/>
    <property type="project" value="InterPro"/>
</dbReference>
<dbReference type="OrthoDB" id="9766852at2"/>
<accession>A0A545U774</accession>
<dbReference type="Pfam" id="PF01474">
    <property type="entry name" value="DAHP_synth_2"/>
    <property type="match status" value="1"/>
</dbReference>
<dbReference type="EMBL" id="VIKS01000012">
    <property type="protein sequence ID" value="TQV85329.1"/>
    <property type="molecule type" value="Genomic_DNA"/>
</dbReference>
<proteinExistence type="inferred from homology"/>
<dbReference type="PANTHER" id="PTHR21337:SF0">
    <property type="entry name" value="PHOSPHO-2-DEHYDRO-3-DEOXYHEPTONATE ALDOLASE"/>
    <property type="match status" value="1"/>
</dbReference>
<dbReference type="InterPro" id="IPR013785">
    <property type="entry name" value="Aldolase_TIM"/>
</dbReference>
<evidence type="ECO:0000313" key="6">
    <source>
        <dbReference type="Proteomes" id="UP000315439"/>
    </source>
</evidence>
<dbReference type="PANTHER" id="PTHR21337">
    <property type="entry name" value="PHOSPHO-2-DEHYDRO-3-DEOXYHEPTONATE ALDOLASE 1, 2"/>
    <property type="match status" value="1"/>
</dbReference>
<dbReference type="InterPro" id="IPR002480">
    <property type="entry name" value="DAHP_synth_2"/>
</dbReference>
<organism evidence="5 6">
    <name type="scientific">Aliikangiella coralliicola</name>
    <dbReference type="NCBI Taxonomy" id="2592383"/>
    <lineage>
        <taxon>Bacteria</taxon>
        <taxon>Pseudomonadati</taxon>
        <taxon>Pseudomonadota</taxon>
        <taxon>Gammaproteobacteria</taxon>
        <taxon>Oceanospirillales</taxon>
        <taxon>Pleioneaceae</taxon>
        <taxon>Aliikangiella</taxon>
    </lineage>
</organism>
<comment type="similarity">
    <text evidence="1 4">Belongs to the class-II DAHP synthase family.</text>
</comment>
<dbReference type="EC" id="2.5.1.54" evidence="4"/>
<evidence type="ECO:0000313" key="5">
    <source>
        <dbReference type="EMBL" id="TQV85329.1"/>
    </source>
</evidence>
<reference evidence="5 6" key="1">
    <citation type="submission" date="2019-07" db="EMBL/GenBank/DDBJ databases">
        <title>Draft genome for Aliikangiella sp. M105.</title>
        <authorList>
            <person name="Wang G."/>
        </authorList>
    </citation>
    <scope>NUCLEOTIDE SEQUENCE [LARGE SCALE GENOMIC DNA]</scope>
    <source>
        <strain evidence="5 6">M105</strain>
    </source>
</reference>
<comment type="catalytic activity">
    <reaction evidence="4">
        <text>D-erythrose 4-phosphate + phosphoenolpyruvate + H2O = 7-phospho-2-dehydro-3-deoxy-D-arabino-heptonate + phosphate</text>
        <dbReference type="Rhea" id="RHEA:14717"/>
        <dbReference type="ChEBI" id="CHEBI:15377"/>
        <dbReference type="ChEBI" id="CHEBI:16897"/>
        <dbReference type="ChEBI" id="CHEBI:43474"/>
        <dbReference type="ChEBI" id="CHEBI:58394"/>
        <dbReference type="ChEBI" id="CHEBI:58702"/>
        <dbReference type="EC" id="2.5.1.54"/>
    </reaction>
</comment>
<dbReference type="AlphaFoldDB" id="A0A545U774"/>
<evidence type="ECO:0000256" key="2">
    <source>
        <dbReference type="ARBA" id="ARBA00022679"/>
    </source>
</evidence>
<protein>
    <recommendedName>
        <fullName evidence="4">Phospho-2-dehydro-3-deoxyheptonate aldolase</fullName>
        <ecNumber evidence="4">2.5.1.54</ecNumber>
    </recommendedName>
</protein>
<evidence type="ECO:0000256" key="3">
    <source>
        <dbReference type="PIRSR" id="PIRSR602480-1"/>
    </source>
</evidence>
<feature type="binding site" evidence="3">
    <location>
        <position position="287"/>
    </location>
    <ligand>
        <name>phosphoenolpyruvate</name>
        <dbReference type="ChEBI" id="CHEBI:58702"/>
    </ligand>
</feature>
<comment type="caution">
    <text evidence="5">The sequence shown here is derived from an EMBL/GenBank/DDBJ whole genome shotgun (WGS) entry which is preliminary data.</text>
</comment>
<keyword evidence="3" id="KW-0170">Cobalt</keyword>
<evidence type="ECO:0000256" key="4">
    <source>
        <dbReference type="RuleBase" id="RU363071"/>
    </source>
</evidence>
<gene>
    <name evidence="5" type="ORF">FLL46_19375</name>
</gene>
<dbReference type="RefSeq" id="WP_142933006.1">
    <property type="nucleotide sequence ID" value="NZ_ML660168.1"/>
</dbReference>
<feature type="binding site" evidence="3">
    <location>
        <position position="350"/>
    </location>
    <ligand>
        <name>Mn(2+)</name>
        <dbReference type="ChEBI" id="CHEBI:29035"/>
    </ligand>
</feature>
<name>A0A545U774_9GAMM</name>
<keyword evidence="6" id="KW-1185">Reference proteome</keyword>
<feature type="binding site" evidence="3">
    <location>
        <position position="392"/>
    </location>
    <ligand>
        <name>Mn(2+)</name>
        <dbReference type="ChEBI" id="CHEBI:29035"/>
    </ligand>
</feature>
<dbReference type="Gene3D" id="3.20.20.70">
    <property type="entry name" value="Aldolase class I"/>
    <property type="match status" value="1"/>
</dbReference>
<keyword evidence="3" id="KW-0104">Cadmium</keyword>
<dbReference type="Proteomes" id="UP000315439">
    <property type="component" value="Unassembled WGS sequence"/>
</dbReference>
<keyword evidence="3" id="KW-0464">Manganese</keyword>
<keyword evidence="2 4" id="KW-0808">Transferase</keyword>
<feature type="binding site" evidence="3">
    <location>
        <position position="107"/>
    </location>
    <ligand>
        <name>phosphoenolpyruvate</name>
        <dbReference type="ChEBI" id="CHEBI:58702"/>
    </ligand>
</feature>
<sequence>MNSWTPESWQKFKLSQQARYPDETQLESVLSELKLLPPLVSVEEVESLQSKLASAANGETFILQGGDCAELFSDCNADSIASKLKILLQMSLVLIHGLNKPVVKIGRLAGQYAKPRSAETETSNGVSLPCYRGDLINGAPFNFNERTPNPKRLLKGYSFASLTLNYIRTLIENKFADFSDMKNWNLDFISHSPLANEYHQILEKIQKSIDLLGNLSQGHAEPTFKDKLYTCHEALHLQYEQALTREHSDGRWFNLSTHLPWIGMRTAQPDSAHLEYMRGIANPVGVKISANTNSEQLLKLCDKLDPDNTPGRLVLITRFGSQKIEQHLPDLIRAIKKHQRKPLWCCDPMHGNTSITQNGTKTRRFDAIIDELTKAFRIHQDFGTHLGGVHFELTGEHVTECIGGARGLTEFDLQRAYKSLVDPRLNADQSLEMAMRIVKLNQQLAQKGPLQERNNLPA</sequence>
<feature type="binding site" evidence="3">
    <location>
        <position position="68"/>
    </location>
    <ligand>
        <name>Mn(2+)</name>
        <dbReference type="ChEBI" id="CHEBI:29035"/>
    </ligand>
</feature>
<dbReference type="GO" id="GO:0003849">
    <property type="term" value="F:3-deoxy-7-phosphoheptulonate synthase activity"/>
    <property type="evidence" value="ECO:0007669"/>
    <property type="project" value="UniProtKB-EC"/>
</dbReference>
<evidence type="ECO:0000256" key="1">
    <source>
        <dbReference type="ARBA" id="ARBA00008911"/>
    </source>
</evidence>
<feature type="binding site" evidence="3">
    <location>
        <position position="318"/>
    </location>
    <ligand>
        <name>phosphoenolpyruvate</name>
        <dbReference type="ChEBI" id="CHEBI:58702"/>
    </ligand>
</feature>
<feature type="binding site" evidence="3">
    <location>
        <position position="422"/>
    </location>
    <ligand>
        <name>Mn(2+)</name>
        <dbReference type="ChEBI" id="CHEBI:29035"/>
    </ligand>
</feature>
<comment type="cofactor">
    <cofactor evidence="3">
        <name>Mn(2+)</name>
        <dbReference type="ChEBI" id="CHEBI:29035"/>
    </cofactor>
    <cofactor evidence="3">
        <name>Co(2+)</name>
        <dbReference type="ChEBI" id="CHEBI:48828"/>
    </cofactor>
    <cofactor evidence="3">
        <name>Cd(2+)</name>
        <dbReference type="ChEBI" id="CHEBI:48775"/>
    </cofactor>
    <text evidence="3">Binds 1 divalent cation per subunit. The enzyme is active with manganese, cobalt or cadmium ions.</text>
</comment>